<organism evidence="2 3">
    <name type="scientific">Populus tomentosa</name>
    <name type="common">Chinese white poplar</name>
    <dbReference type="NCBI Taxonomy" id="118781"/>
    <lineage>
        <taxon>Eukaryota</taxon>
        <taxon>Viridiplantae</taxon>
        <taxon>Streptophyta</taxon>
        <taxon>Embryophyta</taxon>
        <taxon>Tracheophyta</taxon>
        <taxon>Spermatophyta</taxon>
        <taxon>Magnoliopsida</taxon>
        <taxon>eudicotyledons</taxon>
        <taxon>Gunneridae</taxon>
        <taxon>Pentapetalae</taxon>
        <taxon>rosids</taxon>
        <taxon>fabids</taxon>
        <taxon>Malpighiales</taxon>
        <taxon>Salicaceae</taxon>
        <taxon>Saliceae</taxon>
        <taxon>Populus</taxon>
    </lineage>
</organism>
<accession>A0A8X8CDF1</accession>
<dbReference type="PANTHER" id="PTHR31110:SF3">
    <property type="entry name" value="PORTAL PROTEIN"/>
    <property type="match status" value="1"/>
</dbReference>
<gene>
    <name evidence="2" type="ORF">POTOM_048745</name>
</gene>
<evidence type="ECO:0000313" key="3">
    <source>
        <dbReference type="Proteomes" id="UP000886885"/>
    </source>
</evidence>
<reference evidence="2" key="1">
    <citation type="journal article" date="2020" name="bioRxiv">
        <title>Hybrid origin of Populus tomentosa Carr. identified through genome sequencing and phylogenomic analysis.</title>
        <authorList>
            <person name="An X."/>
            <person name="Gao K."/>
            <person name="Chen Z."/>
            <person name="Li J."/>
            <person name="Yang X."/>
            <person name="Yang X."/>
            <person name="Zhou J."/>
            <person name="Guo T."/>
            <person name="Zhao T."/>
            <person name="Huang S."/>
            <person name="Miao D."/>
            <person name="Khan W.U."/>
            <person name="Rao P."/>
            <person name="Ye M."/>
            <person name="Lei B."/>
            <person name="Liao W."/>
            <person name="Wang J."/>
            <person name="Ji L."/>
            <person name="Li Y."/>
            <person name="Guo B."/>
            <person name="Mustafa N.S."/>
            <person name="Li S."/>
            <person name="Yun Q."/>
            <person name="Keller S.R."/>
            <person name="Mao J."/>
            <person name="Zhang R."/>
            <person name="Strauss S.H."/>
        </authorList>
    </citation>
    <scope>NUCLEOTIDE SEQUENCE</scope>
    <source>
        <strain evidence="2">GM15</strain>
        <tissue evidence="2">Leaf</tissue>
    </source>
</reference>
<dbReference type="EMBL" id="JAAWWB010000028">
    <property type="protein sequence ID" value="KAG6748809.1"/>
    <property type="molecule type" value="Genomic_DNA"/>
</dbReference>
<protein>
    <submittedName>
        <fullName evidence="2">Uncharacterized protein</fullName>
    </submittedName>
</protein>
<feature type="compositionally biased region" description="Pro residues" evidence="1">
    <location>
        <begin position="99"/>
        <end position="110"/>
    </location>
</feature>
<dbReference type="Proteomes" id="UP000886885">
    <property type="component" value="Chromosome 14D"/>
</dbReference>
<proteinExistence type="predicted"/>
<dbReference type="PANTHER" id="PTHR31110">
    <property type="entry name" value="PESTICIDAL CRYSTAL CRY8BA PROTEIN"/>
    <property type="match status" value="1"/>
</dbReference>
<name>A0A8X8CDF1_POPTO</name>
<dbReference type="OrthoDB" id="1896158at2759"/>
<comment type="caution">
    <text evidence="2">The sequence shown here is derived from an EMBL/GenBank/DDBJ whole genome shotgun (WGS) entry which is preliminary data.</text>
</comment>
<keyword evidence="3" id="KW-1185">Reference proteome</keyword>
<feature type="region of interest" description="Disordered" evidence="1">
    <location>
        <begin position="76"/>
        <end position="110"/>
    </location>
</feature>
<evidence type="ECO:0000256" key="1">
    <source>
        <dbReference type="SAM" id="MobiDB-lite"/>
    </source>
</evidence>
<sequence>MIVPYVVQGWRGGIVRLCSAVGLRSSPLCWRMKGNVEPFLSMWLSCSLGEQKAQKQRIRMFTEGLDESAIDWIKRGSDAEESQPKVRSPLSPLSAEKLSPPPPAENPFPKSPLFYNSSSHLLPPLKFHSGLLTPHSIVSPCLQNKEEDDDNVSVASVSDYEIGRRNYTEEDGFEDIGPSDFDYLEKPVMQSYQDEDEEEIFGVTRNRPTAKTKLNRGVLKEDLKIELPGHFIRLKSTTQVDGDLGFRKSGTLKKNSVGPGGSFSLRERVQLRNAQLDNFSNEANVFRPVEEMGTPSAPPIIEIGGEEGNITFDTEIEQIAYGVGKPRESGEGLFDQTSQSMQSTECDERINSFMTGEMEGKMPYWQTSSSDRSLCYNTGGQYAWQTMIAYDACIRLCLYAWARGRTEAPEFLRDECLILRSAFGLHKFLLQPRRIQPVAVNSTKIAEQTCPLKAKKVVGKIRVEVKKLRIIPRRKLMSAYSQRSAIYMQMGKEYVQHVSSLVKTGMNSLKIASFPVPTEEKLTCLFQLKSTTENSQVEPGSAICLHPGSGDYHIFFPESEGEALLVEVQDTKKSLQGRATIAISSFNDNPSDRIRWWPLYHEDQECVGKIQLFIGSTFTQDETNNIKSGPVVETIAYDLLLEAAMHAQLFHSRNLRLHGSWKWLLIEFADYYGVSDSYTKLRYLSRVMDVALPKKDCLELVNELLVPIMKARSEKSLTVQEKLACMASNDRKSMAWVLPSYLKFTSYSMLYKLSQCTKEIPLTVLIVLLQKSIFLDCETRIESLLAQVFENYKSLDENSPAGLADLFNPMQESAAPALGEAVKVYTLLHDILSQDAQTMLRNYLQAAAKKRCRKHMVETDEFVSGNSEGFLLDSITISTAYLKMKNLCLNIGKEIQADIRIHNQHLLPSSIDLSNIAAAVYSTELCNRLRIFLSACPPSSPQPHVNELLIAIADFERDLELWNISPVQGGVDSRGLFHCYIMVWVQDTQINLLELCKAEKVPWAGVMTNHSTSPFAEEMYERIKDALIEYEVVINRWPRYSLILENAVADVERAIVKALEKQYNDILTPLKDSIPKRLNMHVQKLTRRQSTTLYSVPNQLGIFLNTIKRILDVLHCKVEDIFKSWASYLPLVGDKKSICGEQMNGITVLLRTRHKNYLQATVEKLVNNVSFYPLSEFHCISGNIAFEDMLCITCIPEYYGILHAHHILVQASRSTRLKRILEDIREEDGEAEVRERMQILSSQLIDCISNLHDVFASRIFVATCRGFWDRMGEIVLKFLESRKENKVWYNGSCYALGILDDTFASQMQRLLGNSLQEKDLEPPRSVIEARSILCRDTANATETSTYFYV</sequence>
<evidence type="ECO:0000313" key="2">
    <source>
        <dbReference type="EMBL" id="KAG6748809.1"/>
    </source>
</evidence>